<dbReference type="Proteomes" id="UP001501821">
    <property type="component" value="Unassembled WGS sequence"/>
</dbReference>
<evidence type="ECO:0000313" key="3">
    <source>
        <dbReference type="Proteomes" id="UP001501821"/>
    </source>
</evidence>
<accession>A0ABP7HUQ3</accession>
<protein>
    <submittedName>
        <fullName evidence="2">Rho termination factor N-terminal domain-containing protein</fullName>
    </submittedName>
</protein>
<evidence type="ECO:0000256" key="1">
    <source>
        <dbReference type="SAM" id="MobiDB-lite"/>
    </source>
</evidence>
<dbReference type="InterPro" id="IPR055642">
    <property type="entry name" value="DUF7218"/>
</dbReference>
<dbReference type="Pfam" id="PF23855">
    <property type="entry name" value="DUF7218"/>
    <property type="match status" value="1"/>
</dbReference>
<keyword evidence="3" id="KW-1185">Reference proteome</keyword>
<dbReference type="EMBL" id="BAABAH010000001">
    <property type="protein sequence ID" value="GAA3801884.1"/>
    <property type="molecule type" value="Genomic_DNA"/>
</dbReference>
<dbReference type="RefSeq" id="WP_344771812.1">
    <property type="nucleotide sequence ID" value="NZ_BAABAH010000001.1"/>
</dbReference>
<gene>
    <name evidence="2" type="ORF">GCM10022242_01140</name>
</gene>
<evidence type="ECO:0000313" key="2">
    <source>
        <dbReference type="EMBL" id="GAA3801884.1"/>
    </source>
</evidence>
<feature type="compositionally biased region" description="Basic and acidic residues" evidence="1">
    <location>
        <begin position="18"/>
        <end position="31"/>
    </location>
</feature>
<sequence>MPGKKKPGPSVKNPDTYEALRDEGASKEKAARISNAQANQGKKVSRRGGRSGSYDDWTVDKLRKRAGEIGIDGRSKMNKGELVEALRNH</sequence>
<comment type="caution">
    <text evidence="2">The sequence shown here is derived from an EMBL/GenBank/DDBJ whole genome shotgun (WGS) entry which is preliminary data.</text>
</comment>
<feature type="region of interest" description="Disordered" evidence="1">
    <location>
        <begin position="1"/>
        <end position="56"/>
    </location>
</feature>
<organism evidence="2 3">
    <name type="scientific">Nocardioides panacisoli</name>
    <dbReference type="NCBI Taxonomy" id="627624"/>
    <lineage>
        <taxon>Bacteria</taxon>
        <taxon>Bacillati</taxon>
        <taxon>Actinomycetota</taxon>
        <taxon>Actinomycetes</taxon>
        <taxon>Propionibacteriales</taxon>
        <taxon>Nocardioidaceae</taxon>
        <taxon>Nocardioides</taxon>
    </lineage>
</organism>
<name>A0ABP7HUQ3_9ACTN</name>
<reference evidence="3" key="1">
    <citation type="journal article" date="2019" name="Int. J. Syst. Evol. Microbiol.">
        <title>The Global Catalogue of Microorganisms (GCM) 10K type strain sequencing project: providing services to taxonomists for standard genome sequencing and annotation.</title>
        <authorList>
            <consortium name="The Broad Institute Genomics Platform"/>
            <consortium name="The Broad Institute Genome Sequencing Center for Infectious Disease"/>
            <person name="Wu L."/>
            <person name="Ma J."/>
        </authorList>
    </citation>
    <scope>NUCLEOTIDE SEQUENCE [LARGE SCALE GENOMIC DNA]</scope>
    <source>
        <strain evidence="3">JCM 16953</strain>
    </source>
</reference>
<proteinExistence type="predicted"/>